<name>A0ABP1Z0X8_THIA3</name>
<evidence type="ECO:0000256" key="1">
    <source>
        <dbReference type="SAM" id="MobiDB-lite"/>
    </source>
</evidence>
<dbReference type="RefSeq" id="WP_041608875.1">
    <property type="nucleotide sequence ID" value="NC_014145.1"/>
</dbReference>
<proteinExistence type="predicted"/>
<reference evidence="2 3" key="1">
    <citation type="submission" date="2015-03" db="EMBL/GenBank/DDBJ databases">
        <authorList>
            <person name="Regsiter A."/>
            <person name="william w."/>
        </authorList>
    </citation>
    <scope>NUCLEOTIDE SEQUENCE [LARGE SCALE GENOMIC DNA]</scope>
    <source>
        <strain evidence="2 3">CB1</strain>
    </source>
</reference>
<protein>
    <recommendedName>
        <fullName evidence="4">Helix-turn-helix domain-containing protein</fullName>
    </recommendedName>
</protein>
<comment type="caution">
    <text evidence="2">The sequence shown here is derived from an EMBL/GenBank/DDBJ whole genome shotgun (WGS) entry which is preliminary data.</text>
</comment>
<evidence type="ECO:0000313" key="3">
    <source>
        <dbReference type="Proteomes" id="UP000078599"/>
    </source>
</evidence>
<feature type="region of interest" description="Disordered" evidence="1">
    <location>
        <begin position="76"/>
        <end position="126"/>
    </location>
</feature>
<sequence length="141" mass="15112">MTAPKASSISPFVAVTKEAAAAALSCSLRWIDKLIEAGELPVPTKIGRRAYWHPDEFYGALSAKLLRETNAPRFSVNEVDHADTPSQPIEPTVDGRRARAATATKLSVSDAKGPPHRRRSASPVDAMRAKTAAVLRVVATP</sequence>
<accession>A0ABP1Z0X8</accession>
<organism evidence="2 3">
    <name type="scientific">Thiomonas arsenitoxydans (strain DSM 22701 / CIP 110005 / 3As)</name>
    <dbReference type="NCBI Taxonomy" id="426114"/>
    <lineage>
        <taxon>Bacteria</taxon>
        <taxon>Pseudomonadati</taxon>
        <taxon>Pseudomonadota</taxon>
        <taxon>Betaproteobacteria</taxon>
        <taxon>Burkholderiales</taxon>
        <taxon>Thiomonas</taxon>
    </lineage>
</organism>
<keyword evidence="3" id="KW-1185">Reference proteome</keyword>
<evidence type="ECO:0000313" key="2">
    <source>
        <dbReference type="EMBL" id="CQR30361.1"/>
    </source>
</evidence>
<evidence type="ECO:0008006" key="4">
    <source>
        <dbReference type="Google" id="ProtNLM"/>
    </source>
</evidence>
<dbReference type="EMBL" id="CTRI01000007">
    <property type="protein sequence ID" value="CQR30361.1"/>
    <property type="molecule type" value="Genomic_DNA"/>
</dbReference>
<dbReference type="Proteomes" id="UP000078599">
    <property type="component" value="Unassembled WGS sequence"/>
</dbReference>
<gene>
    <name evidence="2" type="ORF">THICB1_150002</name>
</gene>